<dbReference type="GO" id="GO:0016787">
    <property type="term" value="F:hydrolase activity"/>
    <property type="evidence" value="ECO:0007669"/>
    <property type="project" value="UniProtKB-KW"/>
</dbReference>
<dbReference type="Gene3D" id="1.10.4080.10">
    <property type="entry name" value="ADP-ribosylation/Crystallin J1"/>
    <property type="match status" value="1"/>
</dbReference>
<dbReference type="OrthoDB" id="9798107at2"/>
<dbReference type="AlphaFoldDB" id="A0A0C1MS09"/>
<feature type="binding site" evidence="3">
    <location>
        <position position="45"/>
    </location>
    <ligand>
        <name>Mg(2+)</name>
        <dbReference type="ChEBI" id="CHEBI:18420"/>
        <label>1</label>
    </ligand>
</feature>
<evidence type="ECO:0000313" key="4">
    <source>
        <dbReference type="EMBL" id="KID57468.1"/>
    </source>
</evidence>
<dbReference type="EMBL" id="JWIC01000005">
    <property type="protein sequence ID" value="KID57468.1"/>
    <property type="molecule type" value="Genomic_DNA"/>
</dbReference>
<keyword evidence="3" id="KW-0479">Metal-binding</keyword>
<accession>A0A0C1MS09</accession>
<organism evidence="4 5">
    <name type="scientific">Pseudoalteromonas luteoviolacea</name>
    <dbReference type="NCBI Taxonomy" id="43657"/>
    <lineage>
        <taxon>Bacteria</taxon>
        <taxon>Pseudomonadati</taxon>
        <taxon>Pseudomonadota</taxon>
        <taxon>Gammaproteobacteria</taxon>
        <taxon>Alteromonadales</taxon>
        <taxon>Pseudoalteromonadaceae</taxon>
        <taxon>Pseudoalteromonas</taxon>
    </lineage>
</organism>
<dbReference type="InterPro" id="IPR036705">
    <property type="entry name" value="Ribosyl_crysJ1_sf"/>
</dbReference>
<feature type="binding site" evidence="3">
    <location>
        <position position="46"/>
    </location>
    <ligand>
        <name>Mg(2+)</name>
        <dbReference type="ChEBI" id="CHEBI:18420"/>
        <label>1</label>
    </ligand>
</feature>
<comment type="cofactor">
    <cofactor evidence="3">
        <name>Mg(2+)</name>
        <dbReference type="ChEBI" id="CHEBI:18420"/>
    </cofactor>
    <text evidence="3">Binds 2 magnesium ions per subunit.</text>
</comment>
<dbReference type="RefSeq" id="WP_039609239.1">
    <property type="nucleotide sequence ID" value="NZ_JWIC01000005.1"/>
</dbReference>
<comment type="similarity">
    <text evidence="1">Belongs to the ADP-ribosylglycohydrolase family.</text>
</comment>
<feature type="binding site" evidence="3">
    <location>
        <position position="228"/>
    </location>
    <ligand>
        <name>Mg(2+)</name>
        <dbReference type="ChEBI" id="CHEBI:18420"/>
        <label>1</label>
    </ligand>
</feature>
<dbReference type="Proteomes" id="UP000031327">
    <property type="component" value="Unassembled WGS sequence"/>
</dbReference>
<dbReference type="InterPro" id="IPR050792">
    <property type="entry name" value="ADP-ribosylglycohydrolase"/>
</dbReference>
<reference evidence="4 5" key="1">
    <citation type="submission" date="2014-12" db="EMBL/GenBank/DDBJ databases">
        <title>Draft Genome Sequence of Pseudoalteromonas luteoviolacea HI1.</title>
        <authorList>
            <person name="Asahina A.Y."/>
            <person name="Hadfield M.G."/>
        </authorList>
    </citation>
    <scope>NUCLEOTIDE SEQUENCE [LARGE SCALE GENOMIC DNA]</scope>
    <source>
        <strain evidence="4 5">HI1</strain>
    </source>
</reference>
<gene>
    <name evidence="4" type="ORF">JF50_09715</name>
</gene>
<keyword evidence="3" id="KW-0460">Magnesium</keyword>
<evidence type="ECO:0000256" key="1">
    <source>
        <dbReference type="ARBA" id="ARBA00010702"/>
    </source>
</evidence>
<comment type="caution">
    <text evidence="4">The sequence shown here is derived from an EMBL/GenBank/DDBJ whole genome shotgun (WGS) entry which is preliminary data.</text>
</comment>
<keyword evidence="2" id="KW-0378">Hydrolase</keyword>
<evidence type="ECO:0000313" key="5">
    <source>
        <dbReference type="Proteomes" id="UP000031327"/>
    </source>
</evidence>
<dbReference type="InterPro" id="IPR005502">
    <property type="entry name" value="Ribosyl_crysJ1"/>
</dbReference>
<evidence type="ECO:0000256" key="3">
    <source>
        <dbReference type="PIRSR" id="PIRSR605502-1"/>
    </source>
</evidence>
<evidence type="ECO:0008006" key="6">
    <source>
        <dbReference type="Google" id="ProtNLM"/>
    </source>
</evidence>
<feature type="binding site" evidence="3">
    <location>
        <position position="229"/>
    </location>
    <ligand>
        <name>Mg(2+)</name>
        <dbReference type="ChEBI" id="CHEBI:18420"/>
        <label>1</label>
    </ligand>
</feature>
<dbReference type="PANTHER" id="PTHR16222">
    <property type="entry name" value="ADP-RIBOSYLGLYCOHYDROLASE"/>
    <property type="match status" value="1"/>
</dbReference>
<protein>
    <recommendedName>
        <fullName evidence="6">ADP-ribosylglycohydrolase family protein</fullName>
    </recommendedName>
</protein>
<feature type="binding site" evidence="3">
    <location>
        <position position="47"/>
    </location>
    <ligand>
        <name>Mg(2+)</name>
        <dbReference type="ChEBI" id="CHEBI:18420"/>
        <label>1</label>
    </ligand>
</feature>
<dbReference type="Pfam" id="PF03747">
    <property type="entry name" value="ADP_ribosyl_GH"/>
    <property type="match status" value="1"/>
</dbReference>
<dbReference type="SUPFAM" id="SSF101478">
    <property type="entry name" value="ADP-ribosylglycohydrolase"/>
    <property type="match status" value="1"/>
</dbReference>
<dbReference type="PANTHER" id="PTHR16222:SF24">
    <property type="entry name" value="ADP-RIBOSYLHYDROLASE ARH3"/>
    <property type="match status" value="1"/>
</dbReference>
<sequence>MLLEIAIGDAYGAGFEFASKEKVANFNNLTAYHEHGLGIAPGHYTDDTQMSMALAELMISSAPWDEYTITQKFVECFKRDKRLGYSKGFYAFLDSINSAEEFLAQIKPNSKANGAAMRSVPIGLFPNIEDVLNNAQLQAKLTHDTAIGINSSQAVALASHYFYYQIGPKQQLAEFVQSHTEITWDCQWQNEVACCGYETVNALLTVLLNAKSHSELLIKSVAFGGDVDTVAACALGIASLSDDYVNDLPAFLYDELENEQYGKDYLIKLSSDLLEAVNKRK</sequence>
<feature type="binding site" evidence="3">
    <location>
        <position position="226"/>
    </location>
    <ligand>
        <name>Mg(2+)</name>
        <dbReference type="ChEBI" id="CHEBI:18420"/>
        <label>1</label>
    </ligand>
</feature>
<dbReference type="GO" id="GO:0046872">
    <property type="term" value="F:metal ion binding"/>
    <property type="evidence" value="ECO:0007669"/>
    <property type="project" value="UniProtKB-KW"/>
</dbReference>
<evidence type="ECO:0000256" key="2">
    <source>
        <dbReference type="ARBA" id="ARBA00022801"/>
    </source>
</evidence>
<name>A0A0C1MS09_9GAMM</name>
<proteinExistence type="inferred from homology"/>